<name>A0ABD1MQ19_9FABA</name>
<dbReference type="EMBL" id="JBGMDY010000004">
    <property type="protein sequence ID" value="KAL2337894.1"/>
    <property type="molecule type" value="Genomic_DNA"/>
</dbReference>
<sequence length="111" mass="12692">MLERMWWRSTMETRPVEPLSMTLKGSRGNHQGSKEDPRDSLRPRWTSVGPRSGSCPGPASSFVGSITGSNFHSSYCRLCHVQGNRTPPRNFKINENKINFFKAKVIRREIE</sequence>
<reference evidence="2 3" key="1">
    <citation type="submission" date="2024-08" db="EMBL/GenBank/DDBJ databases">
        <title>Insights into the chromosomal genome structure of Flemingia macrophylla.</title>
        <authorList>
            <person name="Ding Y."/>
            <person name="Zhao Y."/>
            <person name="Bi W."/>
            <person name="Wu M."/>
            <person name="Zhao G."/>
            <person name="Gong Y."/>
            <person name="Li W."/>
            <person name="Zhang P."/>
        </authorList>
    </citation>
    <scope>NUCLEOTIDE SEQUENCE [LARGE SCALE GENOMIC DNA]</scope>
    <source>
        <strain evidence="2">DYQJB</strain>
        <tissue evidence="2">Leaf</tissue>
    </source>
</reference>
<protein>
    <submittedName>
        <fullName evidence="2">Uncharacterized protein</fullName>
    </submittedName>
</protein>
<dbReference type="AlphaFoldDB" id="A0ABD1MQ19"/>
<evidence type="ECO:0000256" key="1">
    <source>
        <dbReference type="SAM" id="MobiDB-lite"/>
    </source>
</evidence>
<dbReference type="Proteomes" id="UP001603857">
    <property type="component" value="Unassembled WGS sequence"/>
</dbReference>
<keyword evidence="3" id="KW-1185">Reference proteome</keyword>
<feature type="compositionally biased region" description="Basic and acidic residues" evidence="1">
    <location>
        <begin position="32"/>
        <end position="42"/>
    </location>
</feature>
<feature type="region of interest" description="Disordered" evidence="1">
    <location>
        <begin position="17"/>
        <end position="56"/>
    </location>
</feature>
<evidence type="ECO:0000313" key="2">
    <source>
        <dbReference type="EMBL" id="KAL2337894.1"/>
    </source>
</evidence>
<gene>
    <name evidence="2" type="ORF">Fmac_012340</name>
</gene>
<organism evidence="2 3">
    <name type="scientific">Flemingia macrophylla</name>
    <dbReference type="NCBI Taxonomy" id="520843"/>
    <lineage>
        <taxon>Eukaryota</taxon>
        <taxon>Viridiplantae</taxon>
        <taxon>Streptophyta</taxon>
        <taxon>Embryophyta</taxon>
        <taxon>Tracheophyta</taxon>
        <taxon>Spermatophyta</taxon>
        <taxon>Magnoliopsida</taxon>
        <taxon>eudicotyledons</taxon>
        <taxon>Gunneridae</taxon>
        <taxon>Pentapetalae</taxon>
        <taxon>rosids</taxon>
        <taxon>fabids</taxon>
        <taxon>Fabales</taxon>
        <taxon>Fabaceae</taxon>
        <taxon>Papilionoideae</taxon>
        <taxon>50 kb inversion clade</taxon>
        <taxon>NPAAA clade</taxon>
        <taxon>indigoferoid/millettioid clade</taxon>
        <taxon>Phaseoleae</taxon>
        <taxon>Flemingia</taxon>
    </lineage>
</organism>
<accession>A0ABD1MQ19</accession>
<comment type="caution">
    <text evidence="2">The sequence shown here is derived from an EMBL/GenBank/DDBJ whole genome shotgun (WGS) entry which is preliminary data.</text>
</comment>
<proteinExistence type="predicted"/>
<evidence type="ECO:0000313" key="3">
    <source>
        <dbReference type="Proteomes" id="UP001603857"/>
    </source>
</evidence>